<evidence type="ECO:0000313" key="4">
    <source>
        <dbReference type="EMBL" id="KAL3846832.1"/>
    </source>
</evidence>
<feature type="compositionally biased region" description="Basic and acidic residues" evidence="1">
    <location>
        <begin position="9"/>
        <end position="37"/>
    </location>
</feature>
<dbReference type="InterPro" id="IPR005804">
    <property type="entry name" value="FA_desaturase_dom"/>
</dbReference>
<feature type="transmembrane region" description="Helical" evidence="2">
    <location>
        <begin position="258"/>
        <end position="280"/>
    </location>
</feature>
<evidence type="ECO:0000256" key="1">
    <source>
        <dbReference type="SAM" id="MobiDB-lite"/>
    </source>
</evidence>
<proteinExistence type="predicted"/>
<keyword evidence="2" id="KW-0812">Transmembrane</keyword>
<evidence type="ECO:0000256" key="2">
    <source>
        <dbReference type="SAM" id="Phobius"/>
    </source>
</evidence>
<gene>
    <name evidence="4" type="ORF">ACJMK2_017786</name>
</gene>
<feature type="transmembrane region" description="Helical" evidence="2">
    <location>
        <begin position="131"/>
        <end position="155"/>
    </location>
</feature>
<reference evidence="4 5" key="1">
    <citation type="submission" date="2024-11" db="EMBL/GenBank/DDBJ databases">
        <title>Chromosome-level genome assembly of the freshwater bivalve Anodonta woodiana.</title>
        <authorList>
            <person name="Chen X."/>
        </authorList>
    </citation>
    <scope>NUCLEOTIDE SEQUENCE [LARGE SCALE GENOMIC DNA]</scope>
    <source>
        <strain evidence="4">MN2024</strain>
        <tissue evidence="4">Gills</tissue>
    </source>
</reference>
<dbReference type="AlphaFoldDB" id="A0ABD3UEZ2"/>
<accession>A0ABD3UEZ2</accession>
<sequence>MGFGTSYQEPKEADNGIRKDTQLEGFRENLSDTHDNGTKRLHHRKLEYLQDHEHHIKLQDRQHTTYDEKMQNVEDRVLNQNYPTILEIKNAIPIRLFKANAGVSLYFFIRDIAMIVSLYILISYAKSVLPMFLMCLLTPVYWLLQGAVFTGIFVLGHDCGHGSFSRYSLINDIVGTIVHTIVLTPYYPWKLSHRNHHKHTGNMDKDEVFYPRRERDHNGKGYMPLFGLGIGWFYYLIKGYQPRAICHFNVWDAMFSDYMMKCTLSLTAMFAWGCCLLYYIQKFGFWSLSYYYLVPEAIFASWAVILTFLHHTEENVPWFSDDTWTYVKGQLSSIDRDYGWANTFIHNGGTHQIHHLFPIIPHYHLKEVTSYFRNAFPHLARKRDDPIIPSFLLMFRKFSKHFVASNNATVHIYK</sequence>
<keyword evidence="2" id="KW-0472">Membrane</keyword>
<name>A0ABD3UEZ2_SINWO</name>
<organism evidence="4 5">
    <name type="scientific">Sinanodonta woodiana</name>
    <name type="common">Chinese pond mussel</name>
    <name type="synonym">Anodonta woodiana</name>
    <dbReference type="NCBI Taxonomy" id="1069815"/>
    <lineage>
        <taxon>Eukaryota</taxon>
        <taxon>Metazoa</taxon>
        <taxon>Spiralia</taxon>
        <taxon>Lophotrochozoa</taxon>
        <taxon>Mollusca</taxon>
        <taxon>Bivalvia</taxon>
        <taxon>Autobranchia</taxon>
        <taxon>Heteroconchia</taxon>
        <taxon>Palaeoheterodonta</taxon>
        <taxon>Unionida</taxon>
        <taxon>Unionoidea</taxon>
        <taxon>Unionidae</taxon>
        <taxon>Unioninae</taxon>
        <taxon>Sinanodonta</taxon>
    </lineage>
</organism>
<dbReference type="Proteomes" id="UP001634394">
    <property type="component" value="Unassembled WGS sequence"/>
</dbReference>
<keyword evidence="5" id="KW-1185">Reference proteome</keyword>
<feature type="transmembrane region" description="Helical" evidence="2">
    <location>
        <begin position="105"/>
        <end position="125"/>
    </location>
</feature>
<comment type="caution">
    <text evidence="4">The sequence shown here is derived from an EMBL/GenBank/DDBJ whole genome shotgun (WGS) entry which is preliminary data.</text>
</comment>
<dbReference type="CDD" id="cd03507">
    <property type="entry name" value="Delta12-FADS-like"/>
    <property type="match status" value="1"/>
</dbReference>
<dbReference type="Pfam" id="PF00487">
    <property type="entry name" value="FA_desaturase"/>
    <property type="match status" value="1"/>
</dbReference>
<dbReference type="InterPro" id="IPR012171">
    <property type="entry name" value="Fatty_acid_desaturase"/>
</dbReference>
<feature type="transmembrane region" description="Helical" evidence="2">
    <location>
        <begin position="167"/>
        <end position="187"/>
    </location>
</feature>
<keyword evidence="2" id="KW-1133">Transmembrane helix</keyword>
<feature type="transmembrane region" description="Helical" evidence="2">
    <location>
        <begin position="221"/>
        <end position="237"/>
    </location>
</feature>
<feature type="domain" description="Fatty acid desaturase" evidence="3">
    <location>
        <begin position="140"/>
        <end position="378"/>
    </location>
</feature>
<dbReference type="EMBL" id="JBJQND010000016">
    <property type="protein sequence ID" value="KAL3846832.1"/>
    <property type="molecule type" value="Genomic_DNA"/>
</dbReference>
<evidence type="ECO:0000313" key="5">
    <source>
        <dbReference type="Proteomes" id="UP001634394"/>
    </source>
</evidence>
<protein>
    <recommendedName>
        <fullName evidence="3">Fatty acid desaturase domain-containing protein</fullName>
    </recommendedName>
</protein>
<feature type="region of interest" description="Disordered" evidence="1">
    <location>
        <begin position="1"/>
        <end position="37"/>
    </location>
</feature>
<feature type="transmembrane region" description="Helical" evidence="2">
    <location>
        <begin position="292"/>
        <end position="309"/>
    </location>
</feature>
<dbReference type="PANTHER" id="PTHR32100">
    <property type="entry name" value="OMEGA-6 FATTY ACID DESATURASE, CHLOROPLASTIC"/>
    <property type="match status" value="1"/>
</dbReference>
<evidence type="ECO:0000259" key="3">
    <source>
        <dbReference type="Pfam" id="PF00487"/>
    </source>
</evidence>